<dbReference type="Proteomes" id="UP000058114">
    <property type="component" value="Chromosome"/>
</dbReference>
<keyword evidence="1" id="KW-0472">Membrane</keyword>
<evidence type="ECO:0000313" key="3">
    <source>
        <dbReference type="Proteomes" id="UP000058114"/>
    </source>
</evidence>
<feature type="transmembrane region" description="Helical" evidence="1">
    <location>
        <begin position="40"/>
        <end position="58"/>
    </location>
</feature>
<reference evidence="2 3" key="2">
    <citation type="journal article" date="2016" name="Genome Announc.">
        <title>Complete Genome Sequence of the Highly Virulent Aeromonas schubertii Strain WL1483, Isolated from Diseased Snakehead Fish (Channa argus) in China.</title>
        <authorList>
            <person name="Liu L."/>
            <person name="Li N."/>
            <person name="Zhang D."/>
            <person name="Fu X."/>
            <person name="Shi C."/>
            <person name="Lin Q."/>
            <person name="Hao G."/>
        </authorList>
    </citation>
    <scope>NUCLEOTIDE SEQUENCE [LARGE SCALE GENOMIC DNA]</scope>
    <source>
        <strain evidence="2 3">WL1483</strain>
    </source>
</reference>
<proteinExistence type="predicted"/>
<reference evidence="3" key="1">
    <citation type="submission" date="2015-10" db="EMBL/GenBank/DDBJ databases">
        <title>Complete Genome Sequence of Aeromonas schubertii strain WL1483.</title>
        <authorList>
            <person name="Liu L."/>
        </authorList>
    </citation>
    <scope>NUCLEOTIDE SEQUENCE [LARGE SCALE GENOMIC DNA]</scope>
    <source>
        <strain evidence="3">WL1483</strain>
    </source>
</reference>
<accession>A0A0S2SCV6</accession>
<protein>
    <submittedName>
        <fullName evidence="2">Uncharacterized protein</fullName>
    </submittedName>
</protein>
<evidence type="ECO:0000313" key="2">
    <source>
        <dbReference type="EMBL" id="ALP39516.1"/>
    </source>
</evidence>
<keyword evidence="1" id="KW-1133">Transmembrane helix</keyword>
<dbReference type="EMBL" id="CP013067">
    <property type="protein sequence ID" value="ALP39516.1"/>
    <property type="molecule type" value="Genomic_DNA"/>
</dbReference>
<keyword evidence="1" id="KW-0812">Transmembrane</keyword>
<organism evidence="2 3">
    <name type="scientific">Aeromonas schubertii</name>
    <dbReference type="NCBI Taxonomy" id="652"/>
    <lineage>
        <taxon>Bacteria</taxon>
        <taxon>Pseudomonadati</taxon>
        <taxon>Pseudomonadota</taxon>
        <taxon>Gammaproteobacteria</taxon>
        <taxon>Aeromonadales</taxon>
        <taxon>Aeromonadaceae</taxon>
        <taxon>Aeromonas</taxon>
    </lineage>
</organism>
<evidence type="ECO:0000256" key="1">
    <source>
        <dbReference type="SAM" id="Phobius"/>
    </source>
</evidence>
<gene>
    <name evidence="2" type="ORF">WL1483_97</name>
</gene>
<sequence length="59" mass="6286">MSRETDLGHQQLDSGTALAKGALLSAINKGAMLPGLVHRFLAALAIWTFKWLAPLISLA</sequence>
<dbReference type="AlphaFoldDB" id="A0A0S2SCV6"/>
<name>A0A0S2SCV6_9GAMM</name>
<dbReference type="PATRIC" id="fig|652.5.peg.2266"/>
<dbReference type="KEGG" id="asr:WL1483_97"/>